<comment type="caution">
    <text evidence="2">The sequence shown here is derived from an EMBL/GenBank/DDBJ whole genome shotgun (WGS) entry which is preliminary data.</text>
</comment>
<evidence type="ECO:0000313" key="2">
    <source>
        <dbReference type="EMBL" id="TKJ39805.1"/>
    </source>
</evidence>
<organism evidence="2 3">
    <name type="scientific">candidate division LCP-89 bacterium B3_LCP</name>
    <dbReference type="NCBI Taxonomy" id="2012998"/>
    <lineage>
        <taxon>Bacteria</taxon>
        <taxon>Pseudomonadati</taxon>
        <taxon>Bacteria division LCP-89</taxon>
    </lineage>
</organism>
<evidence type="ECO:0000259" key="1">
    <source>
        <dbReference type="PROSITE" id="PS51733"/>
    </source>
</evidence>
<dbReference type="InterPro" id="IPR045864">
    <property type="entry name" value="aa-tRNA-synth_II/BPL/LPL"/>
</dbReference>
<dbReference type="PANTHER" id="PTHR43679:SF2">
    <property type="entry name" value="OCTANOYL-[GCVH]:PROTEIN N-OCTANOYLTRANSFERASE"/>
    <property type="match status" value="1"/>
</dbReference>
<gene>
    <name evidence="2" type="ORF">CEE37_11045</name>
</gene>
<dbReference type="Gene3D" id="3.30.930.10">
    <property type="entry name" value="Bira Bifunctional Protein, Domain 2"/>
    <property type="match status" value="1"/>
</dbReference>
<dbReference type="EMBL" id="NJBN01000007">
    <property type="protein sequence ID" value="TKJ39805.1"/>
    <property type="molecule type" value="Genomic_DNA"/>
</dbReference>
<dbReference type="PROSITE" id="PS51733">
    <property type="entry name" value="BPL_LPL_CATALYTIC"/>
    <property type="match status" value="1"/>
</dbReference>
<dbReference type="InterPro" id="IPR004143">
    <property type="entry name" value="BPL_LPL_catalytic"/>
</dbReference>
<name>A0A532UXZ8_UNCL8</name>
<feature type="domain" description="BPL/LPL catalytic" evidence="1">
    <location>
        <begin position="37"/>
        <end position="243"/>
    </location>
</feature>
<dbReference type="Proteomes" id="UP000319619">
    <property type="component" value="Unassembled WGS sequence"/>
</dbReference>
<evidence type="ECO:0000313" key="3">
    <source>
        <dbReference type="Proteomes" id="UP000319619"/>
    </source>
</evidence>
<dbReference type="InterPro" id="IPR050664">
    <property type="entry name" value="Octanoyltrans_LipM/LipL"/>
</dbReference>
<dbReference type="SUPFAM" id="SSF55681">
    <property type="entry name" value="Class II aaRS and biotin synthetases"/>
    <property type="match status" value="1"/>
</dbReference>
<sequence length="275" mass="30850">MKGASSKYSPGRFISDGARNGAFNMAADLFFAEKARELKYPILRLYSWDKPTLSVGYHQKLSEDQLQQCLLNDVLVVRRPTGGRAVLHDGEITYCICIPENHEIYSIERSKILKDIGTVFVRAAGGIGLPAELVRVGERIQPEHKGTRPQSPLCFDSVSRWEVRLNGRKWIGSAQRFLPGVLLQHGSIMLERSELNISDLLNITTGESPDESVAFATEVREFKQDDLVSALYESFNDQWEIIFQEESISSEECGLIEDKAAVMQYDDGFTVATDP</sequence>
<dbReference type="AlphaFoldDB" id="A0A532UXZ8"/>
<accession>A0A532UXZ8</accession>
<dbReference type="PANTHER" id="PTHR43679">
    <property type="entry name" value="OCTANOYLTRANSFERASE LIPM-RELATED"/>
    <property type="match status" value="1"/>
</dbReference>
<protein>
    <recommendedName>
        <fullName evidence="1">BPL/LPL catalytic domain-containing protein</fullName>
    </recommendedName>
</protein>
<reference evidence="2 3" key="1">
    <citation type="submission" date="2017-06" db="EMBL/GenBank/DDBJ databases">
        <title>Novel microbial phyla capable of carbon fixation and sulfur reduction in deep-sea sediments.</title>
        <authorList>
            <person name="Huang J."/>
            <person name="Baker B."/>
            <person name="Wang Y."/>
        </authorList>
    </citation>
    <scope>NUCLEOTIDE SEQUENCE [LARGE SCALE GENOMIC DNA]</scope>
    <source>
        <strain evidence="2">B3_LCP</strain>
    </source>
</reference>
<proteinExistence type="predicted"/>
<dbReference type="Pfam" id="PF21948">
    <property type="entry name" value="LplA-B_cat"/>
    <property type="match status" value="1"/>
</dbReference>